<gene>
    <name evidence="3" type="ORF">CFOL_v3_11337</name>
</gene>
<dbReference type="Pfam" id="PF24626">
    <property type="entry name" value="SH3_Tf2-1"/>
    <property type="match status" value="1"/>
</dbReference>
<evidence type="ECO:0000313" key="4">
    <source>
        <dbReference type="Proteomes" id="UP000187406"/>
    </source>
</evidence>
<dbReference type="EMBL" id="BDDD01000589">
    <property type="protein sequence ID" value="GAV67833.1"/>
    <property type="molecule type" value="Genomic_DNA"/>
</dbReference>
<feature type="region of interest" description="Disordered" evidence="1">
    <location>
        <begin position="159"/>
        <end position="192"/>
    </location>
</feature>
<feature type="compositionally biased region" description="Polar residues" evidence="1">
    <location>
        <begin position="183"/>
        <end position="192"/>
    </location>
</feature>
<feature type="domain" description="Tf2-1-like SH3-like" evidence="2">
    <location>
        <begin position="39"/>
        <end position="91"/>
    </location>
</feature>
<dbReference type="InParanoid" id="A0A1Q3BJC5"/>
<evidence type="ECO:0000256" key="1">
    <source>
        <dbReference type="SAM" id="MobiDB-lite"/>
    </source>
</evidence>
<comment type="caution">
    <text evidence="3">The sequence shown here is derived from an EMBL/GenBank/DDBJ whole genome shotgun (WGS) entry which is preliminary data.</text>
</comment>
<dbReference type="Proteomes" id="UP000187406">
    <property type="component" value="Unassembled WGS sequence"/>
</dbReference>
<dbReference type="AlphaFoldDB" id="A0A1Q3BJC5"/>
<proteinExistence type="predicted"/>
<sequence length="192" mass="22119">MAEHAQIVQAEVKKKLAEVNAKYKTVADSHRQVKFFKEGDMVMVFLKKEIFPVGTYNKLKPRKYGLYKIVHRINDNAYVVDLPSSFGIFRPVVDNDMVLYILGGLSPEYATFVTSIITRDSTISIADLHGLLLNEEICLQSSTYDLITTTANMTLIHYQPNSRNQSRGHDREFNRRQDRGLQHSRSPQYHQQ</sequence>
<keyword evidence="4" id="KW-1185">Reference proteome</keyword>
<dbReference type="PANTHER" id="PTHR47481">
    <property type="match status" value="1"/>
</dbReference>
<evidence type="ECO:0000313" key="3">
    <source>
        <dbReference type="EMBL" id="GAV67833.1"/>
    </source>
</evidence>
<name>A0A1Q3BJC5_CEPFO</name>
<feature type="compositionally biased region" description="Basic and acidic residues" evidence="1">
    <location>
        <begin position="167"/>
        <end position="181"/>
    </location>
</feature>
<accession>A0A1Q3BJC5</accession>
<dbReference type="InterPro" id="IPR056924">
    <property type="entry name" value="SH3_Tf2-1"/>
</dbReference>
<reference evidence="4" key="1">
    <citation type="submission" date="2016-04" db="EMBL/GenBank/DDBJ databases">
        <title>Cephalotus genome sequencing.</title>
        <authorList>
            <person name="Fukushima K."/>
            <person name="Hasebe M."/>
            <person name="Fang X."/>
        </authorList>
    </citation>
    <scope>NUCLEOTIDE SEQUENCE [LARGE SCALE GENOMIC DNA]</scope>
    <source>
        <strain evidence="4">cv. St1</strain>
    </source>
</reference>
<protein>
    <recommendedName>
        <fullName evidence="2">Tf2-1-like SH3-like domain-containing protein</fullName>
    </recommendedName>
</protein>
<dbReference type="PANTHER" id="PTHR47481:SF22">
    <property type="entry name" value="RETROTRANSPOSON GAG DOMAIN-CONTAINING PROTEIN"/>
    <property type="match status" value="1"/>
</dbReference>
<organism evidence="3 4">
    <name type="scientific">Cephalotus follicularis</name>
    <name type="common">Albany pitcher plant</name>
    <dbReference type="NCBI Taxonomy" id="3775"/>
    <lineage>
        <taxon>Eukaryota</taxon>
        <taxon>Viridiplantae</taxon>
        <taxon>Streptophyta</taxon>
        <taxon>Embryophyta</taxon>
        <taxon>Tracheophyta</taxon>
        <taxon>Spermatophyta</taxon>
        <taxon>Magnoliopsida</taxon>
        <taxon>eudicotyledons</taxon>
        <taxon>Gunneridae</taxon>
        <taxon>Pentapetalae</taxon>
        <taxon>rosids</taxon>
        <taxon>fabids</taxon>
        <taxon>Oxalidales</taxon>
        <taxon>Cephalotaceae</taxon>
        <taxon>Cephalotus</taxon>
    </lineage>
</organism>
<dbReference type="OrthoDB" id="1721574at2759"/>
<evidence type="ECO:0000259" key="2">
    <source>
        <dbReference type="Pfam" id="PF24626"/>
    </source>
</evidence>